<comment type="function">
    <text evidence="5">Modulates RecA activity.</text>
</comment>
<keyword evidence="9" id="KW-1185">Reference proteome</keyword>
<accession>A0A1H3XVW2</accession>
<evidence type="ECO:0000256" key="2">
    <source>
        <dbReference type="ARBA" id="ARBA00009695"/>
    </source>
</evidence>
<dbReference type="GO" id="GO:0005737">
    <property type="term" value="C:cytoplasm"/>
    <property type="evidence" value="ECO:0007669"/>
    <property type="project" value="UniProtKB-SubCell"/>
</dbReference>
<dbReference type="InterPro" id="IPR036388">
    <property type="entry name" value="WH-like_DNA-bd_sf"/>
</dbReference>
<dbReference type="PANTHER" id="PTHR33602">
    <property type="entry name" value="REGULATORY PROTEIN RECX FAMILY PROTEIN"/>
    <property type="match status" value="1"/>
</dbReference>
<dbReference type="InterPro" id="IPR053925">
    <property type="entry name" value="RecX_HTH_3rd"/>
</dbReference>
<evidence type="ECO:0000313" key="8">
    <source>
        <dbReference type="EMBL" id="SEA02754.1"/>
    </source>
</evidence>
<gene>
    <name evidence="5" type="primary">recX</name>
    <name evidence="8" type="ORF">SAMN05660909_00485</name>
</gene>
<evidence type="ECO:0000259" key="7">
    <source>
        <dbReference type="Pfam" id="PF21981"/>
    </source>
</evidence>
<organism evidence="8 9">
    <name type="scientific">Chitinophaga terrae</name>
    <name type="common">ex Kim and Jung 2007</name>
    <dbReference type="NCBI Taxonomy" id="408074"/>
    <lineage>
        <taxon>Bacteria</taxon>
        <taxon>Pseudomonadati</taxon>
        <taxon>Bacteroidota</taxon>
        <taxon>Chitinophagia</taxon>
        <taxon>Chitinophagales</taxon>
        <taxon>Chitinophagaceae</taxon>
        <taxon>Chitinophaga</taxon>
    </lineage>
</organism>
<dbReference type="Pfam" id="PF02631">
    <property type="entry name" value="RecX_HTH2"/>
    <property type="match status" value="1"/>
</dbReference>
<evidence type="ECO:0000256" key="3">
    <source>
        <dbReference type="ARBA" id="ARBA00018111"/>
    </source>
</evidence>
<dbReference type="EMBL" id="FNRL01000002">
    <property type="protein sequence ID" value="SEA02754.1"/>
    <property type="molecule type" value="Genomic_DNA"/>
</dbReference>
<dbReference type="STRING" id="408074.SAMN05660909_00485"/>
<evidence type="ECO:0000256" key="1">
    <source>
        <dbReference type="ARBA" id="ARBA00004496"/>
    </source>
</evidence>
<dbReference type="Proteomes" id="UP000199656">
    <property type="component" value="Unassembled WGS sequence"/>
</dbReference>
<dbReference type="Gene3D" id="1.10.10.10">
    <property type="entry name" value="Winged helix-like DNA-binding domain superfamily/Winged helix DNA-binding domain"/>
    <property type="match status" value="2"/>
</dbReference>
<proteinExistence type="inferred from homology"/>
<reference evidence="9" key="1">
    <citation type="submission" date="2016-10" db="EMBL/GenBank/DDBJ databases">
        <authorList>
            <person name="Varghese N."/>
            <person name="Submissions S."/>
        </authorList>
    </citation>
    <scope>NUCLEOTIDE SEQUENCE [LARGE SCALE GENOMIC DNA]</scope>
    <source>
        <strain evidence="9">DSM 23920</strain>
    </source>
</reference>
<evidence type="ECO:0000256" key="5">
    <source>
        <dbReference type="HAMAP-Rule" id="MF_01114"/>
    </source>
</evidence>
<comment type="similarity">
    <text evidence="2 5">Belongs to the RecX family.</text>
</comment>
<dbReference type="OrthoDB" id="1523826at2"/>
<evidence type="ECO:0000259" key="6">
    <source>
        <dbReference type="Pfam" id="PF02631"/>
    </source>
</evidence>
<name>A0A1H3XVW2_9BACT</name>
<sequence length="155" mass="18339">MLTELNKLRQFCAYQERSHQETKYKCLELGLRGEAVDEAIAALIADNFLNEERFARAFAGGKFRIKHWGRKKILMELKQRQVSPYCIKKAMEEIDDNDYIKVLEKLAEKKYLSLQKEPPLKRKYKTIQYLVGRGFEQDLIQDALEKIHNDHQDSF</sequence>
<dbReference type="InterPro" id="IPR053924">
    <property type="entry name" value="RecX_HTH_2nd"/>
</dbReference>
<evidence type="ECO:0000256" key="4">
    <source>
        <dbReference type="ARBA" id="ARBA00022490"/>
    </source>
</evidence>
<dbReference type="InterPro" id="IPR003783">
    <property type="entry name" value="Regulatory_RecX"/>
</dbReference>
<evidence type="ECO:0000313" key="9">
    <source>
        <dbReference type="Proteomes" id="UP000199656"/>
    </source>
</evidence>
<dbReference type="GO" id="GO:0006282">
    <property type="term" value="P:regulation of DNA repair"/>
    <property type="evidence" value="ECO:0007669"/>
    <property type="project" value="UniProtKB-UniRule"/>
</dbReference>
<dbReference type="Pfam" id="PF21981">
    <property type="entry name" value="RecX_HTH3"/>
    <property type="match status" value="1"/>
</dbReference>
<dbReference type="RefSeq" id="WP_089758323.1">
    <property type="nucleotide sequence ID" value="NZ_BKAT01000010.1"/>
</dbReference>
<feature type="domain" description="RecX second three-helical" evidence="6">
    <location>
        <begin position="50"/>
        <end position="91"/>
    </location>
</feature>
<protein>
    <recommendedName>
        <fullName evidence="3 5">Regulatory protein RecX</fullName>
    </recommendedName>
</protein>
<dbReference type="HAMAP" id="MF_01114">
    <property type="entry name" value="RecX"/>
    <property type="match status" value="1"/>
</dbReference>
<feature type="domain" description="RecX third three-helical" evidence="7">
    <location>
        <begin position="99"/>
        <end position="144"/>
    </location>
</feature>
<dbReference type="PANTHER" id="PTHR33602:SF1">
    <property type="entry name" value="REGULATORY PROTEIN RECX FAMILY PROTEIN"/>
    <property type="match status" value="1"/>
</dbReference>
<keyword evidence="4 5" id="KW-0963">Cytoplasm</keyword>
<dbReference type="AlphaFoldDB" id="A0A1H3XVW2"/>
<comment type="subcellular location">
    <subcellularLocation>
        <location evidence="1 5">Cytoplasm</location>
    </subcellularLocation>
</comment>